<feature type="domain" description="RNase H type-1" evidence="1">
    <location>
        <begin position="556"/>
        <end position="676"/>
    </location>
</feature>
<dbReference type="InterPro" id="IPR044730">
    <property type="entry name" value="RNase_H-like_dom_plant"/>
</dbReference>
<evidence type="ECO:0000259" key="1">
    <source>
        <dbReference type="Pfam" id="PF13456"/>
    </source>
</evidence>
<evidence type="ECO:0000313" key="3">
    <source>
        <dbReference type="EMBL" id="KAA3458792.1"/>
    </source>
</evidence>
<feature type="domain" description="Reverse transcriptase zinc-binding" evidence="2">
    <location>
        <begin position="362"/>
        <end position="455"/>
    </location>
</feature>
<evidence type="ECO:0000313" key="4">
    <source>
        <dbReference type="Proteomes" id="UP000325315"/>
    </source>
</evidence>
<keyword evidence="3" id="KW-0548">Nucleotidyltransferase</keyword>
<dbReference type="Proteomes" id="UP000325315">
    <property type="component" value="Unassembled WGS sequence"/>
</dbReference>
<dbReference type="Pfam" id="PF13456">
    <property type="entry name" value="RVT_3"/>
    <property type="match status" value="1"/>
</dbReference>
<dbReference type="PANTHER" id="PTHR33116:SF86">
    <property type="entry name" value="REVERSE TRANSCRIPTASE DOMAIN-CONTAINING PROTEIN"/>
    <property type="match status" value="1"/>
</dbReference>
<dbReference type="PANTHER" id="PTHR33116">
    <property type="entry name" value="REVERSE TRANSCRIPTASE ZINC-BINDING DOMAIN-CONTAINING PROTEIN-RELATED-RELATED"/>
    <property type="match status" value="1"/>
</dbReference>
<comment type="caution">
    <text evidence="3">The sequence shown here is derived from an EMBL/GenBank/DDBJ whole genome shotgun (WGS) entry which is preliminary data.</text>
</comment>
<dbReference type="GO" id="GO:0003964">
    <property type="term" value="F:RNA-directed DNA polymerase activity"/>
    <property type="evidence" value="ECO:0007669"/>
    <property type="project" value="UniProtKB-KW"/>
</dbReference>
<dbReference type="AlphaFoldDB" id="A0A5B6URV3"/>
<dbReference type="GO" id="GO:0003676">
    <property type="term" value="F:nucleic acid binding"/>
    <property type="evidence" value="ECO:0007669"/>
    <property type="project" value="InterPro"/>
</dbReference>
<keyword evidence="3" id="KW-0695">RNA-directed DNA polymerase</keyword>
<reference evidence="4" key="1">
    <citation type="journal article" date="2019" name="Plant Biotechnol. J.">
        <title>Genome sequencing of the Australian wild diploid species Gossypium australe highlights disease resistance and delayed gland morphogenesis.</title>
        <authorList>
            <person name="Cai Y."/>
            <person name="Cai X."/>
            <person name="Wang Q."/>
            <person name="Wang P."/>
            <person name="Zhang Y."/>
            <person name="Cai C."/>
            <person name="Xu Y."/>
            <person name="Wang K."/>
            <person name="Zhou Z."/>
            <person name="Wang C."/>
            <person name="Geng S."/>
            <person name="Li B."/>
            <person name="Dong Q."/>
            <person name="Hou Y."/>
            <person name="Wang H."/>
            <person name="Ai P."/>
            <person name="Liu Z."/>
            <person name="Yi F."/>
            <person name="Sun M."/>
            <person name="An G."/>
            <person name="Cheng J."/>
            <person name="Zhang Y."/>
            <person name="Shi Q."/>
            <person name="Xie Y."/>
            <person name="Shi X."/>
            <person name="Chang Y."/>
            <person name="Huang F."/>
            <person name="Chen Y."/>
            <person name="Hong S."/>
            <person name="Mi L."/>
            <person name="Sun Q."/>
            <person name="Zhang L."/>
            <person name="Zhou B."/>
            <person name="Peng R."/>
            <person name="Zhang X."/>
            <person name="Liu F."/>
        </authorList>
    </citation>
    <scope>NUCLEOTIDE SEQUENCE [LARGE SCALE GENOMIC DNA]</scope>
    <source>
        <strain evidence="4">cv. PA1801</strain>
    </source>
</reference>
<name>A0A5B6URV3_9ROSI</name>
<accession>A0A5B6URV3</accession>
<protein>
    <submittedName>
        <fullName evidence="3">Reverse transcriptase</fullName>
    </submittedName>
</protein>
<keyword evidence="4" id="KW-1185">Reference proteome</keyword>
<dbReference type="OrthoDB" id="1002563at2759"/>
<dbReference type="Pfam" id="PF13966">
    <property type="entry name" value="zf-RVT"/>
    <property type="match status" value="1"/>
</dbReference>
<gene>
    <name evidence="3" type="ORF">EPI10_013364</name>
</gene>
<dbReference type="Gene3D" id="3.30.420.10">
    <property type="entry name" value="Ribonuclease H-like superfamily/Ribonuclease H"/>
    <property type="match status" value="1"/>
</dbReference>
<sequence length="717" mass="81894">MKCVTTVSYSVVLNGNNGEIFSPSRGLRQCDPLSPFLFLFCGEGLSSLIKLGIRDKVLKGVKASRSGPQISHLLFADDCILFGEATERDAVGTNSEEEVRRTIIRVLGVRSSNDPQRYLGLPNMVGRKKKAAFQILKDRLRQRIDNWSIKCLSQGGKEVFIKAVLQSIPTYSMACFLLPKSLCSELEGIIAKFWWRNNKGKKGIHWCAWKDICVPKEFGGLGFRNLDKFNIALLAKQGWRLITYSNSLLACVLKAKYYPNENFLDAALGNLPSLTWRSIWSAKGILEKGLCWRVGKGDGISVWTDLWVSGNGADRLQNHHRNENIRLVADLIDETRKILQIPLAKSVYEDFQVWGGEPLGKFSVRSAYKLLQESTLIPSNIIQTDTINFYKKLWSLNMPSKIKITVWRISWNYIPTFSNLKMNRVTTVDRCLRCQQDAEDSIHVFRSCPTTKEVWKLLNFAWVLNNNFSECWDWLTWVSTCGTTEQCRTFCCGLWRIWWSRNKLIYEGKKLNSWDITRQINSHISELERVEDRKFSLDATTRFSHAEQRVNVAVSFDAAYDQQTFRSASGLVVYDVGERILASKAVLHSNVASPFAAKAHAGLQAVRLGEQMGFTILDIIGDSKTVIMKCQSGNRDSSNIGALIRDIQATKSNFQEIRFRFIPRTENTCADLIAREMLYKREEFYLEGEIPDSIRRQMEQLSRRTLDREERRKSGAV</sequence>
<keyword evidence="3" id="KW-0808">Transferase</keyword>
<dbReference type="InterPro" id="IPR026960">
    <property type="entry name" value="RVT-Znf"/>
</dbReference>
<dbReference type="GO" id="GO:0004523">
    <property type="term" value="F:RNA-DNA hybrid ribonuclease activity"/>
    <property type="evidence" value="ECO:0007669"/>
    <property type="project" value="InterPro"/>
</dbReference>
<dbReference type="InterPro" id="IPR002156">
    <property type="entry name" value="RNaseH_domain"/>
</dbReference>
<proteinExistence type="predicted"/>
<dbReference type="EMBL" id="SMMG02000010">
    <property type="protein sequence ID" value="KAA3458792.1"/>
    <property type="molecule type" value="Genomic_DNA"/>
</dbReference>
<evidence type="ECO:0000259" key="2">
    <source>
        <dbReference type="Pfam" id="PF13966"/>
    </source>
</evidence>
<organism evidence="3 4">
    <name type="scientific">Gossypium australe</name>
    <dbReference type="NCBI Taxonomy" id="47621"/>
    <lineage>
        <taxon>Eukaryota</taxon>
        <taxon>Viridiplantae</taxon>
        <taxon>Streptophyta</taxon>
        <taxon>Embryophyta</taxon>
        <taxon>Tracheophyta</taxon>
        <taxon>Spermatophyta</taxon>
        <taxon>Magnoliopsida</taxon>
        <taxon>eudicotyledons</taxon>
        <taxon>Gunneridae</taxon>
        <taxon>Pentapetalae</taxon>
        <taxon>rosids</taxon>
        <taxon>malvids</taxon>
        <taxon>Malvales</taxon>
        <taxon>Malvaceae</taxon>
        <taxon>Malvoideae</taxon>
        <taxon>Gossypium</taxon>
    </lineage>
</organism>
<dbReference type="CDD" id="cd06222">
    <property type="entry name" value="RNase_H_like"/>
    <property type="match status" value="1"/>
</dbReference>
<dbReference type="InterPro" id="IPR036397">
    <property type="entry name" value="RNaseH_sf"/>
</dbReference>